<feature type="compositionally biased region" description="Polar residues" evidence="1">
    <location>
        <begin position="805"/>
        <end position="853"/>
    </location>
</feature>
<dbReference type="AlphaFoldDB" id="A0A3E2HNB4"/>
<feature type="region of interest" description="Disordered" evidence="1">
    <location>
        <begin position="763"/>
        <end position="786"/>
    </location>
</feature>
<evidence type="ECO:0000256" key="1">
    <source>
        <dbReference type="SAM" id="MobiDB-lite"/>
    </source>
</evidence>
<name>A0A3E2HNB4_SCYLI</name>
<feature type="compositionally biased region" description="Polar residues" evidence="1">
    <location>
        <begin position="861"/>
        <end position="874"/>
    </location>
</feature>
<organism evidence="2 3">
    <name type="scientific">Scytalidium lignicola</name>
    <name type="common">Hyphomycete</name>
    <dbReference type="NCBI Taxonomy" id="5539"/>
    <lineage>
        <taxon>Eukaryota</taxon>
        <taxon>Fungi</taxon>
        <taxon>Dikarya</taxon>
        <taxon>Ascomycota</taxon>
        <taxon>Pezizomycotina</taxon>
        <taxon>Leotiomycetes</taxon>
        <taxon>Leotiomycetes incertae sedis</taxon>
        <taxon>Scytalidium</taxon>
    </lineage>
</organism>
<keyword evidence="3" id="KW-1185">Reference proteome</keyword>
<dbReference type="OrthoDB" id="5401902at2759"/>
<dbReference type="STRING" id="5539.A0A3E2HNB4"/>
<sequence>MRTSLPFVSCIIAKLSPYRDTVIDVVKIPEGAYKDPLHYICSTRSLRELKIKNTATGAKQVRSRGSTPSHDWTAPSTLLNNQQVQWHLRSRKSSENSSQPISAPTEISAQQAENFQRFYRAVVSPTHVRVTAGGRIVPNTRAMEQPKFISAAENANFGPQKQPYITGVDATNAGHFPQNQAFSTSFDQLPAGNIQQKNHIIPAGFQFPLPRFSLPNQDQVHGVRSSKDLTDGIGSMLQPEIDPQHIQLSHPSQFDHTKPFVYNGQLIWPTPPGFQPPPNAQAIPITMLGNPNPIPISPVSTPFLPSVQSPVLTFPNEFPGIQSSLDHQIAAETSPIVGNSLSISTQSPRFLASDITQHQIAAIRRHLSYIDNQLKNNRHQISEMDMLSDRQSTLAHLEQIEAMLHVQLAQEKGIAIPMDQFKNRELPKEGKGPTHILEENLSMKYARESIGSTQTRRHIDEDGKLQGSTADKFKVGLSTNSRLTMAAAKAPPFQPRGFVETSSLDAINKDRSTDKPPALLPSAEAAEINERLLSASSGQWNANSRTQPAKVDWARVHRDKIEFDKARATGKPISRPHMSKSVAPSHISNRNHERSGASKSFTEGVTNLSPARPYLVGLPPPGKLVSQVQSSDFVYSRPLTAEEVRARHLYWGNAPRAVQAGLPKFDGKDFYPASPAKGVYSKVQSPSSSPLENSPPQSLFLKISPPSDVPDFGDLFSETSPIPESVYKALSDTTDSYSQEFIKNYSKHLTESNLPDQHKIRRGNKAGKESHLGSTLALPSHDQPSLPIRPAYKALLTRSEAVSTHGIASSNMNRSFPRQTNLQSNAAPGQSSVLNSPTDDTPSTYTRQSISHETPQKLGQAHSTRITSSMNTPSGFSVVDVERSPKLIQHDRNSSPICNAGASFARRVATSESTEKQNLFLQTMLRHTAGIQMSAPAVSGAVSPTTAQGFLPLYCDSATASCSPAMTDVPTTTNDSLQETFRHEGFTPAYKALENMSLKYSTSARATRPSVDNVAAEPLLRYLVQKAEEDQKTIGRMWNGSVQGAY</sequence>
<accession>A0A3E2HNB4</accession>
<dbReference type="Proteomes" id="UP000258309">
    <property type="component" value="Unassembled WGS sequence"/>
</dbReference>
<feature type="region of interest" description="Disordered" evidence="1">
    <location>
        <begin position="55"/>
        <end position="76"/>
    </location>
</feature>
<feature type="region of interest" description="Disordered" evidence="1">
    <location>
        <begin position="564"/>
        <end position="604"/>
    </location>
</feature>
<comment type="caution">
    <text evidence="2">The sequence shown here is derived from an EMBL/GenBank/DDBJ whole genome shotgun (WGS) entry which is preliminary data.</text>
</comment>
<feature type="compositionally biased region" description="Low complexity" evidence="1">
    <location>
        <begin position="684"/>
        <end position="698"/>
    </location>
</feature>
<feature type="non-terminal residue" evidence="2">
    <location>
        <position position="1046"/>
    </location>
</feature>
<reference evidence="2 3" key="1">
    <citation type="submission" date="2018-05" db="EMBL/GenBank/DDBJ databases">
        <title>Draft genome sequence of Scytalidium lignicola DSM 105466, a ubiquitous saprotrophic fungus.</title>
        <authorList>
            <person name="Buettner E."/>
            <person name="Gebauer A.M."/>
            <person name="Hofrichter M."/>
            <person name="Liers C."/>
            <person name="Kellner H."/>
        </authorList>
    </citation>
    <scope>NUCLEOTIDE SEQUENCE [LARGE SCALE GENOMIC DNA]</scope>
    <source>
        <strain evidence="2 3">DSM 105466</strain>
    </source>
</reference>
<feature type="non-terminal residue" evidence="2">
    <location>
        <position position="1"/>
    </location>
</feature>
<dbReference type="OMA" id="NFQRFYR"/>
<protein>
    <submittedName>
        <fullName evidence="2">Uncharacterized protein</fullName>
    </submittedName>
</protein>
<feature type="region of interest" description="Disordered" evidence="1">
    <location>
        <begin position="805"/>
        <end position="874"/>
    </location>
</feature>
<dbReference type="EMBL" id="NCSJ02000019">
    <property type="protein sequence ID" value="RFU34541.1"/>
    <property type="molecule type" value="Genomic_DNA"/>
</dbReference>
<evidence type="ECO:0000313" key="2">
    <source>
        <dbReference type="EMBL" id="RFU34541.1"/>
    </source>
</evidence>
<gene>
    <name evidence="2" type="ORF">B7463_g1778</name>
</gene>
<feature type="region of interest" description="Disordered" evidence="1">
    <location>
        <begin position="678"/>
        <end position="698"/>
    </location>
</feature>
<proteinExistence type="predicted"/>
<evidence type="ECO:0000313" key="3">
    <source>
        <dbReference type="Proteomes" id="UP000258309"/>
    </source>
</evidence>